<keyword evidence="7" id="KW-1185">Reference proteome</keyword>
<feature type="domain" description="TauD/TfdA-like" evidence="5">
    <location>
        <begin position="18"/>
        <end position="308"/>
    </location>
</feature>
<comment type="caution">
    <text evidence="6">The sequence shown here is derived from an EMBL/GenBank/DDBJ whole genome shotgun (WGS) entry which is preliminary data.</text>
</comment>
<evidence type="ECO:0000259" key="5">
    <source>
        <dbReference type="Pfam" id="PF02668"/>
    </source>
</evidence>
<evidence type="ECO:0000256" key="4">
    <source>
        <dbReference type="ARBA" id="ARBA00023194"/>
    </source>
</evidence>
<dbReference type="SUPFAM" id="SSF51197">
    <property type="entry name" value="Clavaminate synthase-like"/>
    <property type="match status" value="1"/>
</dbReference>
<dbReference type="Pfam" id="PF02668">
    <property type="entry name" value="TauD"/>
    <property type="match status" value="1"/>
</dbReference>
<reference evidence="6 7" key="1">
    <citation type="submission" date="2017-06" db="EMBL/GenBank/DDBJ databases">
        <title>Cultured bacterium strain Saccharothrix yanglingensis Hhs.015.</title>
        <authorList>
            <person name="Xia Y."/>
        </authorList>
    </citation>
    <scope>NUCLEOTIDE SEQUENCE [LARGE SCALE GENOMIC DNA]</scope>
    <source>
        <strain evidence="6 7">Hhs.015</strain>
    </source>
</reference>
<proteinExistence type="predicted"/>
<evidence type="ECO:0000256" key="2">
    <source>
        <dbReference type="ARBA" id="ARBA00023002"/>
    </source>
</evidence>
<keyword evidence="2" id="KW-0560">Oxidoreductase</keyword>
<organism evidence="6 7">
    <name type="scientific">Saccharothrix yanglingensis</name>
    <dbReference type="NCBI Taxonomy" id="659496"/>
    <lineage>
        <taxon>Bacteria</taxon>
        <taxon>Bacillati</taxon>
        <taxon>Actinomycetota</taxon>
        <taxon>Actinomycetes</taxon>
        <taxon>Pseudonocardiales</taxon>
        <taxon>Pseudonocardiaceae</taxon>
        <taxon>Saccharothrix</taxon>
    </lineage>
</organism>
<evidence type="ECO:0000313" key="7">
    <source>
        <dbReference type="Proteomes" id="UP001225605"/>
    </source>
</evidence>
<dbReference type="PANTHER" id="PTHR10696">
    <property type="entry name" value="GAMMA-BUTYROBETAINE HYDROXYLASE-RELATED"/>
    <property type="match status" value="1"/>
</dbReference>
<accession>A0ABU0WZ55</accession>
<gene>
    <name evidence="6" type="ORF">CKY47_14440</name>
</gene>
<dbReference type="Gene3D" id="3.60.130.10">
    <property type="entry name" value="Clavaminate synthase-like"/>
    <property type="match status" value="1"/>
</dbReference>
<dbReference type="InterPro" id="IPR042098">
    <property type="entry name" value="TauD-like_sf"/>
</dbReference>
<dbReference type="EMBL" id="NSDM01000005">
    <property type="protein sequence ID" value="MDQ2585157.1"/>
    <property type="molecule type" value="Genomic_DNA"/>
</dbReference>
<comment type="cofactor">
    <cofactor evidence="1">
        <name>Fe(2+)</name>
        <dbReference type="ChEBI" id="CHEBI:29033"/>
    </cofactor>
</comment>
<dbReference type="Proteomes" id="UP001225605">
    <property type="component" value="Unassembled WGS sequence"/>
</dbReference>
<dbReference type="PANTHER" id="PTHR10696:SF56">
    <property type="entry name" value="TAUD_TFDA-LIKE DOMAIN-CONTAINING PROTEIN"/>
    <property type="match status" value="1"/>
</dbReference>
<evidence type="ECO:0000256" key="3">
    <source>
        <dbReference type="ARBA" id="ARBA00023004"/>
    </source>
</evidence>
<sequence length="322" mass="36907">MTDTLSQEQTLPHVRQADDDRPLHEVVAADRARWRELLTTHGALLFRGYPVDDVTAFEAVVRAFSGEPLTYSERSSPRHSIKGNVYTSTDYPQDEEIFLHNENSYQAVWPRVVYFYCDREPETRGATPLADVRRVHRAIDPAVREEFERRGWMVVRNYRPHFGVSWPEVFGTSDRAEVERYCADRGMAAEWLGDDHLRTRALRKATYTHPDTGEDVWFNHITFFHHSSLDEDLQEGLLGMFGEEGLPTNTYYGDGAPIPSDVVAHLRACYRAESRRFDWRHKDVLLVDNMLAAHGREPFTGPRKIAVAMGEAHVSDYLANGG</sequence>
<keyword evidence="4" id="KW-0045">Antibiotic biosynthesis</keyword>
<evidence type="ECO:0000313" key="6">
    <source>
        <dbReference type="EMBL" id="MDQ2585157.1"/>
    </source>
</evidence>
<protein>
    <recommendedName>
        <fullName evidence="5">TauD/TfdA-like domain-containing protein</fullName>
    </recommendedName>
</protein>
<dbReference type="RefSeq" id="WP_306746324.1">
    <property type="nucleotide sequence ID" value="NZ_NSDM01000005.1"/>
</dbReference>
<dbReference type="InterPro" id="IPR003819">
    <property type="entry name" value="TauD/TfdA-like"/>
</dbReference>
<dbReference type="InterPro" id="IPR050411">
    <property type="entry name" value="AlphaKG_dependent_hydroxylases"/>
</dbReference>
<evidence type="ECO:0000256" key="1">
    <source>
        <dbReference type="ARBA" id="ARBA00001954"/>
    </source>
</evidence>
<keyword evidence="3" id="KW-0408">Iron</keyword>
<name>A0ABU0WZ55_9PSEU</name>